<dbReference type="Gene3D" id="2.60.40.10">
    <property type="entry name" value="Immunoglobulins"/>
    <property type="match status" value="6"/>
</dbReference>
<dbReference type="CDD" id="cd00098">
    <property type="entry name" value="IgC1"/>
    <property type="match status" value="2"/>
</dbReference>
<evidence type="ECO:0000256" key="2">
    <source>
        <dbReference type="ARBA" id="ARBA00023180"/>
    </source>
</evidence>
<evidence type="ECO:0000313" key="4">
    <source>
        <dbReference type="EMBL" id="KAG2463689.1"/>
    </source>
</evidence>
<comment type="caution">
    <text evidence="4">The sequence shown here is derived from an EMBL/GenBank/DDBJ whole genome shotgun (WGS) entry which is preliminary data.</text>
</comment>
<dbReference type="AlphaFoldDB" id="A0A8X7XA56"/>
<feature type="domain" description="Ig-like" evidence="3">
    <location>
        <begin position="370"/>
        <end position="458"/>
    </location>
</feature>
<evidence type="ECO:0000313" key="5">
    <source>
        <dbReference type="Proteomes" id="UP000886611"/>
    </source>
</evidence>
<protein>
    <submittedName>
        <fullName evidence="4">TPSNR protein</fullName>
    </submittedName>
</protein>
<feature type="domain" description="Ig-like" evidence="3">
    <location>
        <begin position="273"/>
        <end position="365"/>
    </location>
</feature>
<evidence type="ECO:0000256" key="1">
    <source>
        <dbReference type="ARBA" id="ARBA00023157"/>
    </source>
</evidence>
<feature type="domain" description="Ig-like" evidence="3">
    <location>
        <begin position="106"/>
        <end position="176"/>
    </location>
</feature>
<reference evidence="4 5" key="1">
    <citation type="journal article" date="2021" name="Cell">
        <title>Tracing the genetic footprints of vertebrate landing in non-teleost ray-finned fishes.</title>
        <authorList>
            <person name="Bi X."/>
            <person name="Wang K."/>
            <person name="Yang L."/>
            <person name="Pan H."/>
            <person name="Jiang H."/>
            <person name="Wei Q."/>
            <person name="Fang M."/>
            <person name="Yu H."/>
            <person name="Zhu C."/>
            <person name="Cai Y."/>
            <person name="He Y."/>
            <person name="Gan X."/>
            <person name="Zeng H."/>
            <person name="Yu D."/>
            <person name="Zhu Y."/>
            <person name="Jiang H."/>
            <person name="Qiu Q."/>
            <person name="Yang H."/>
            <person name="Zhang Y.E."/>
            <person name="Wang W."/>
            <person name="Zhu M."/>
            <person name="He S."/>
            <person name="Zhang G."/>
        </authorList>
    </citation>
    <scope>NUCLEOTIDE SEQUENCE [LARGE SCALE GENOMIC DNA]</scope>
    <source>
        <strain evidence="4">Bchr_013</strain>
    </source>
</reference>
<sequence>MNVVSILECHVDNFYPKEISIEWLRASQPLPSQDNPQLERNPDGTFSAVSSYHYTPTPEDSGVAFSCRVRQEYQERPLEETFHLQFRKRASVKLTSINLPQSQKLISCDVEDFYSADAEVIWKKNGHPVDSTEQRKDGNFEKRIYHKLDATEMKNEYMCEVSQEGFNDVLTENRFTQKDGLLPFSFYANKGQLDPKYIRVIWKHNGKEIVRYESEKMEVASRAVLFEADLRHGNASLFLPWVIVTDEGNYECEVNYASEYYKQAFKFNVLAPPKISVMSFVVMNVMSILECHVDNFYPAEISIEWLRDSQSLYVQDKPQPERNPDGTYSVVSFFHYKPTLEDHGVAFCCRVRQDGQEWLLEETFRLKFRKRASVKLTSLSLPQGQKLITCIAEDFYPADAIVTWKKNGHPTNSTEAKEDGTFVKRVYHKMAATEMENEYICEASQEGFNDSLIENRFTERAHPVVFVKPSPIMAGYLNNLECHIKRFYPGTISVVWMKNSNPLPGQGPLQLKENGDQTFDTVSRYPNSSTFEDFSANISCLVKHEAQEEWKKDVPIEMCRKW</sequence>
<feature type="non-terminal residue" evidence="4">
    <location>
        <position position="1"/>
    </location>
</feature>
<dbReference type="InterPro" id="IPR003597">
    <property type="entry name" value="Ig_C1-set"/>
</dbReference>
<dbReference type="PANTHER" id="PTHR19971">
    <property type="entry name" value="SIGNAL-REGULATORY PROTEIN BETA"/>
    <property type="match status" value="1"/>
</dbReference>
<dbReference type="InterPro" id="IPR036179">
    <property type="entry name" value="Ig-like_dom_sf"/>
</dbReference>
<accession>A0A8X7XA56</accession>
<feature type="domain" description="Ig-like" evidence="3">
    <location>
        <begin position="191"/>
        <end position="268"/>
    </location>
</feature>
<dbReference type="Pfam" id="PF07654">
    <property type="entry name" value="C1-set"/>
    <property type="match status" value="5"/>
</dbReference>
<feature type="domain" description="Ig-like" evidence="3">
    <location>
        <begin position="463"/>
        <end position="557"/>
    </location>
</feature>
<keyword evidence="2" id="KW-0325">Glycoprotein</keyword>
<dbReference type="InterPro" id="IPR013783">
    <property type="entry name" value="Ig-like_fold"/>
</dbReference>
<dbReference type="SUPFAM" id="SSF48726">
    <property type="entry name" value="Immunoglobulin"/>
    <property type="match status" value="6"/>
</dbReference>
<dbReference type="PROSITE" id="PS50835">
    <property type="entry name" value="IG_LIKE"/>
    <property type="match status" value="6"/>
</dbReference>
<proteinExistence type="predicted"/>
<keyword evidence="5" id="KW-1185">Reference proteome</keyword>
<name>A0A8X7XA56_POLSE</name>
<gene>
    <name evidence="4" type="primary">Tapbpl_3</name>
    <name evidence="4" type="ORF">GTO96_0002335</name>
</gene>
<dbReference type="SMART" id="SM00407">
    <property type="entry name" value="IGc1"/>
    <property type="match status" value="5"/>
</dbReference>
<dbReference type="Proteomes" id="UP000886611">
    <property type="component" value="Unassembled WGS sequence"/>
</dbReference>
<dbReference type="InterPro" id="IPR007110">
    <property type="entry name" value="Ig-like_dom"/>
</dbReference>
<keyword evidence="1" id="KW-1015">Disulfide bond</keyword>
<feature type="non-terminal residue" evidence="4">
    <location>
        <position position="562"/>
    </location>
</feature>
<evidence type="ECO:0000259" key="3">
    <source>
        <dbReference type="PROSITE" id="PS50835"/>
    </source>
</evidence>
<dbReference type="EMBL" id="JAATIS010003638">
    <property type="protein sequence ID" value="KAG2463689.1"/>
    <property type="molecule type" value="Genomic_DNA"/>
</dbReference>
<dbReference type="InterPro" id="IPR051755">
    <property type="entry name" value="Ig-like_CS_Receptor"/>
</dbReference>
<organism evidence="4 5">
    <name type="scientific">Polypterus senegalus</name>
    <name type="common">Senegal bichir</name>
    <dbReference type="NCBI Taxonomy" id="55291"/>
    <lineage>
        <taxon>Eukaryota</taxon>
        <taxon>Metazoa</taxon>
        <taxon>Chordata</taxon>
        <taxon>Craniata</taxon>
        <taxon>Vertebrata</taxon>
        <taxon>Euteleostomi</taxon>
        <taxon>Actinopterygii</taxon>
        <taxon>Polypteriformes</taxon>
        <taxon>Polypteridae</taxon>
        <taxon>Polypterus</taxon>
    </lineage>
</organism>
<feature type="domain" description="Ig-like" evidence="3">
    <location>
        <begin position="1"/>
        <end position="79"/>
    </location>
</feature>